<dbReference type="AlphaFoldDB" id="A0A9D7XSQ5"/>
<proteinExistence type="predicted"/>
<reference evidence="1 2" key="1">
    <citation type="submission" date="2020-10" db="EMBL/GenBank/DDBJ databases">
        <title>Connecting structure to function with the recovery of over 1000 high-quality activated sludge metagenome-assembled genomes encoding full-length rRNA genes using long-read sequencing.</title>
        <authorList>
            <person name="Singleton C.M."/>
            <person name="Petriglieri F."/>
            <person name="Kristensen J.M."/>
            <person name="Kirkegaard R.H."/>
            <person name="Michaelsen T.Y."/>
            <person name="Andersen M.H."/>
            <person name="Karst S.M."/>
            <person name="Dueholm M.S."/>
            <person name="Nielsen P.H."/>
            <person name="Albertsen M."/>
        </authorList>
    </citation>
    <scope>NUCLEOTIDE SEQUENCE [LARGE SCALE GENOMIC DNA]</scope>
    <source>
        <strain evidence="1">Ribe_18-Q3-R11-54_MAXAC.273</strain>
    </source>
</reference>
<dbReference type="EMBL" id="JADKGY010000035">
    <property type="protein sequence ID" value="MBK9985256.1"/>
    <property type="molecule type" value="Genomic_DNA"/>
</dbReference>
<evidence type="ECO:0000313" key="2">
    <source>
        <dbReference type="Proteomes" id="UP000808337"/>
    </source>
</evidence>
<dbReference type="Proteomes" id="UP000808337">
    <property type="component" value="Unassembled WGS sequence"/>
</dbReference>
<organism evidence="1 2">
    <name type="scientific">Candidatus Opimibacter skivensis</name>
    <dbReference type="NCBI Taxonomy" id="2982028"/>
    <lineage>
        <taxon>Bacteria</taxon>
        <taxon>Pseudomonadati</taxon>
        <taxon>Bacteroidota</taxon>
        <taxon>Saprospiria</taxon>
        <taxon>Saprospirales</taxon>
        <taxon>Saprospiraceae</taxon>
        <taxon>Candidatus Opimibacter</taxon>
    </lineage>
</organism>
<sequence>MENYPPSYFFFITETYKCSGLVAITGLPTSVGLKTVKFIDISTGWATGENGTILKTTNGGTLVLQTSGTTSIAPRSIFF</sequence>
<evidence type="ECO:0000313" key="1">
    <source>
        <dbReference type="EMBL" id="MBK9985256.1"/>
    </source>
</evidence>
<comment type="caution">
    <text evidence="1">The sequence shown here is derived from an EMBL/GenBank/DDBJ whole genome shotgun (WGS) entry which is preliminary data.</text>
</comment>
<name>A0A9D7XSQ5_9BACT</name>
<accession>A0A9D7XSQ5</accession>
<protein>
    <submittedName>
        <fullName evidence="1">Uncharacterized protein</fullName>
    </submittedName>
</protein>
<gene>
    <name evidence="1" type="ORF">IPP15_23415</name>
</gene>